<evidence type="ECO:0000313" key="2">
    <source>
        <dbReference type="EMBL" id="STD83227.1"/>
    </source>
</evidence>
<feature type="domain" description="Serine aminopeptidase S33" evidence="1">
    <location>
        <begin position="91"/>
        <end position="202"/>
    </location>
</feature>
<dbReference type="EMBL" id="UFYW01000001">
    <property type="protein sequence ID" value="STD83227.1"/>
    <property type="molecule type" value="Genomic_DNA"/>
</dbReference>
<dbReference type="InterPro" id="IPR022742">
    <property type="entry name" value="Hydrolase_4"/>
</dbReference>
<keyword evidence="2" id="KW-0378">Hydrolase</keyword>
<accession>A0A376GXG6</accession>
<keyword evidence="3" id="KW-1185">Reference proteome</keyword>
<dbReference type="RefSeq" id="WP_060813488.1">
    <property type="nucleotide sequence ID" value="NZ_JBHULA010000024.1"/>
</dbReference>
<dbReference type="PANTHER" id="PTHR43358:SF4">
    <property type="entry name" value="ALPHA_BETA HYDROLASE FOLD-1 DOMAIN-CONTAINING PROTEIN"/>
    <property type="match status" value="1"/>
</dbReference>
<name>A0A376GXG6_ENTGA</name>
<proteinExistence type="predicted"/>
<dbReference type="SUPFAM" id="SSF53474">
    <property type="entry name" value="alpha/beta-Hydrolases"/>
    <property type="match status" value="1"/>
</dbReference>
<evidence type="ECO:0000259" key="1">
    <source>
        <dbReference type="Pfam" id="PF12146"/>
    </source>
</evidence>
<dbReference type="Gene3D" id="3.40.50.1820">
    <property type="entry name" value="alpha/beta hydrolase"/>
    <property type="match status" value="1"/>
</dbReference>
<protein>
    <submittedName>
        <fullName evidence="2">Alpha/beta hydrolase family protein</fullName>
    </submittedName>
</protein>
<dbReference type="Pfam" id="PF12146">
    <property type="entry name" value="Hydrolase_4"/>
    <property type="match status" value="1"/>
</dbReference>
<dbReference type="OrthoDB" id="9776685at2"/>
<dbReference type="Proteomes" id="UP000254807">
    <property type="component" value="Unassembled WGS sequence"/>
</dbReference>
<dbReference type="InterPro" id="IPR052920">
    <property type="entry name" value="DNA-binding_regulatory"/>
</dbReference>
<reference evidence="2 3" key="1">
    <citation type="submission" date="2018-06" db="EMBL/GenBank/DDBJ databases">
        <authorList>
            <consortium name="Pathogen Informatics"/>
            <person name="Doyle S."/>
        </authorList>
    </citation>
    <scope>NUCLEOTIDE SEQUENCE [LARGE SCALE GENOMIC DNA]</scope>
    <source>
        <strain evidence="2 3">NCTC12360</strain>
    </source>
</reference>
<gene>
    <name evidence="2" type="ORF">NCTC12360_01690</name>
</gene>
<organism evidence="2 3">
    <name type="scientific">Enterococcus gallinarum</name>
    <dbReference type="NCBI Taxonomy" id="1353"/>
    <lineage>
        <taxon>Bacteria</taxon>
        <taxon>Bacillati</taxon>
        <taxon>Bacillota</taxon>
        <taxon>Bacilli</taxon>
        <taxon>Lactobacillales</taxon>
        <taxon>Enterococcaceae</taxon>
        <taxon>Enterococcus</taxon>
    </lineage>
</organism>
<evidence type="ECO:0000313" key="3">
    <source>
        <dbReference type="Proteomes" id="UP000254807"/>
    </source>
</evidence>
<sequence length="311" mass="34953">MLWLIIVLIGLIAGLYYIYRTAVLKKGVRYFVSALIMRNNHWYEKEGRKQLVPSGQRSQEAPSTFWQGGSECTLTSTDDVLLHARVFDQCAKTWVICLHGYRSSGQVDCQDAAERLWQAGHNVLVPDLRGHGQSEGLQIGLGWLDRLDLILWIDKLVEKDAQCQIFLYGQGMGAATVLLASGEVLPIQVRGLIADSSYTSIYSLIRANLPRLSGLPVKRFLRMANRYSKQLVGYPFLQISVTRQLGSNHLPVLFLHGSEDPFVSAEETDTLMEATAGEKKRVIFPKMGHLQAVTESPEYWPTILQFIQATE</sequence>
<dbReference type="GO" id="GO:0016787">
    <property type="term" value="F:hydrolase activity"/>
    <property type="evidence" value="ECO:0007669"/>
    <property type="project" value="UniProtKB-KW"/>
</dbReference>
<dbReference type="InterPro" id="IPR029058">
    <property type="entry name" value="AB_hydrolase_fold"/>
</dbReference>
<dbReference type="AlphaFoldDB" id="A0A376GXG6"/>
<dbReference type="PANTHER" id="PTHR43358">
    <property type="entry name" value="ALPHA/BETA-HYDROLASE"/>
    <property type="match status" value="1"/>
</dbReference>